<organism evidence="6 7">
    <name type="scientific">Treponema denticola SP33</name>
    <dbReference type="NCBI Taxonomy" id="999437"/>
    <lineage>
        <taxon>Bacteria</taxon>
        <taxon>Pseudomonadati</taxon>
        <taxon>Spirochaetota</taxon>
        <taxon>Spirochaetia</taxon>
        <taxon>Spirochaetales</taxon>
        <taxon>Treponemataceae</taxon>
        <taxon>Treponema</taxon>
    </lineage>
</organism>
<comment type="similarity">
    <text evidence="1">Belongs to the ABC transporter superfamily.</text>
</comment>
<dbReference type="SMART" id="SM00382">
    <property type="entry name" value="AAA"/>
    <property type="match status" value="1"/>
</dbReference>
<dbReference type="InterPro" id="IPR027417">
    <property type="entry name" value="P-loop_NTPase"/>
</dbReference>
<dbReference type="EMBL" id="AGDZ01000028">
    <property type="protein sequence ID" value="EMB21823.1"/>
    <property type="molecule type" value="Genomic_DNA"/>
</dbReference>
<dbReference type="InterPro" id="IPR015860">
    <property type="entry name" value="ABC_transpr_TagH-like"/>
</dbReference>
<evidence type="ECO:0000256" key="4">
    <source>
        <dbReference type="ARBA" id="ARBA00022840"/>
    </source>
</evidence>
<dbReference type="InterPro" id="IPR050683">
    <property type="entry name" value="Bact_Polysacc_Export_ATP-bd"/>
</dbReference>
<comment type="caution">
    <text evidence="6">The sequence shown here is derived from an EMBL/GenBank/DDBJ whole genome shotgun (WGS) entry which is preliminary data.</text>
</comment>
<dbReference type="GO" id="GO:0140359">
    <property type="term" value="F:ABC-type transporter activity"/>
    <property type="evidence" value="ECO:0007669"/>
    <property type="project" value="InterPro"/>
</dbReference>
<dbReference type="InterPro" id="IPR003439">
    <property type="entry name" value="ABC_transporter-like_ATP-bd"/>
</dbReference>
<dbReference type="Pfam" id="PF00005">
    <property type="entry name" value="ABC_tran"/>
    <property type="match status" value="1"/>
</dbReference>
<dbReference type="Proteomes" id="UP000016183">
    <property type="component" value="Unassembled WGS sequence"/>
</dbReference>
<name>M2BJY3_TREDN</name>
<dbReference type="PROSITE" id="PS50893">
    <property type="entry name" value="ABC_TRANSPORTER_2"/>
    <property type="match status" value="1"/>
</dbReference>
<evidence type="ECO:0000313" key="6">
    <source>
        <dbReference type="EMBL" id="EMB21823.1"/>
    </source>
</evidence>
<dbReference type="PATRIC" id="fig|999437.3.peg.2228"/>
<sequence>MSNTVIKIEHLSKMYKLGVINNGALFRDIQSWWALKKGKEDPHGKIGADKYEVSNTEFWALKDLTFDIKQGDRVGIIGKNGAGKSTLLKVLSRITTPTEGTVKIRGKVSSLLEVGTGFHGELTGRENIYLNGAILGMKKREIDRKLDEIIDFSGIEKHIDTPVKRYSSGMYVRLAFAVAAHLDSDILIADEVLAVGDAEFQKKAIGKMSDLSTSRGRTVLFVSHNMAAVKALCNKGVILEKGRLKFQGNSIDKVLDIYSGRAESQVPILKWENAGSIENIYFTPNSISIVDNTGKVINDSLDYESSYKVLLEADIKEILPNIDFWILVYRDNVCLFALKGENYDLHTGVNVFEFYIYPRMLPPGTYDISLSLSIKNTMWIVNPDEHGVAIYFSVASRNSDIWKSKQIK</sequence>
<evidence type="ECO:0000256" key="3">
    <source>
        <dbReference type="ARBA" id="ARBA00022741"/>
    </source>
</evidence>
<keyword evidence="2" id="KW-0813">Transport</keyword>
<dbReference type="CDD" id="cd03220">
    <property type="entry name" value="ABC_KpsT_Wzt"/>
    <property type="match status" value="1"/>
</dbReference>
<dbReference type="PANTHER" id="PTHR46743">
    <property type="entry name" value="TEICHOIC ACIDS EXPORT ATP-BINDING PROTEIN TAGH"/>
    <property type="match status" value="1"/>
</dbReference>
<gene>
    <name evidence="6" type="ORF">HMPREF9733_02160</name>
</gene>
<protein>
    <recommendedName>
        <fullName evidence="5">ABC transporter domain-containing protein</fullName>
    </recommendedName>
</protein>
<evidence type="ECO:0000313" key="7">
    <source>
        <dbReference type="Proteomes" id="UP000016183"/>
    </source>
</evidence>
<evidence type="ECO:0000256" key="1">
    <source>
        <dbReference type="ARBA" id="ARBA00005417"/>
    </source>
</evidence>
<dbReference type="GO" id="GO:0016887">
    <property type="term" value="F:ATP hydrolysis activity"/>
    <property type="evidence" value="ECO:0007669"/>
    <property type="project" value="InterPro"/>
</dbReference>
<keyword evidence="3" id="KW-0547">Nucleotide-binding</keyword>
<dbReference type="SUPFAM" id="SSF52540">
    <property type="entry name" value="P-loop containing nucleoside triphosphate hydrolases"/>
    <property type="match status" value="1"/>
</dbReference>
<dbReference type="InterPro" id="IPR003593">
    <property type="entry name" value="AAA+_ATPase"/>
</dbReference>
<evidence type="ECO:0000259" key="5">
    <source>
        <dbReference type="PROSITE" id="PS50893"/>
    </source>
</evidence>
<evidence type="ECO:0000256" key="2">
    <source>
        <dbReference type="ARBA" id="ARBA00022448"/>
    </source>
</evidence>
<dbReference type="GO" id="GO:0016020">
    <property type="term" value="C:membrane"/>
    <property type="evidence" value="ECO:0007669"/>
    <property type="project" value="InterPro"/>
</dbReference>
<keyword evidence="4" id="KW-0067">ATP-binding</keyword>
<dbReference type="GO" id="GO:0005524">
    <property type="term" value="F:ATP binding"/>
    <property type="evidence" value="ECO:0007669"/>
    <property type="project" value="UniProtKB-KW"/>
</dbReference>
<dbReference type="PANTHER" id="PTHR46743:SF2">
    <property type="entry name" value="TEICHOIC ACIDS EXPORT ATP-BINDING PROTEIN TAGH"/>
    <property type="match status" value="1"/>
</dbReference>
<reference evidence="6 7" key="1">
    <citation type="submission" date="2012-01" db="EMBL/GenBank/DDBJ databases">
        <title>The Genome Sequence of Treponema denticola SP33.</title>
        <authorList>
            <consortium name="The Broad Institute Genome Sequencing Platform"/>
            <person name="Earl A."/>
            <person name="Ward D."/>
            <person name="Feldgarden M."/>
            <person name="Gevers D."/>
            <person name="Blanton J.M."/>
            <person name="Fenno C.J."/>
            <person name="Baranova O.V."/>
            <person name="Mathney J."/>
            <person name="Dewhirst F.E."/>
            <person name="Izard J."/>
            <person name="Young S.K."/>
            <person name="Zeng Q."/>
            <person name="Gargeya S."/>
            <person name="Fitzgerald M."/>
            <person name="Haas B."/>
            <person name="Abouelleil A."/>
            <person name="Alvarado L."/>
            <person name="Arachchi H.M."/>
            <person name="Berlin A."/>
            <person name="Chapman S.B."/>
            <person name="Gearin G."/>
            <person name="Goldberg J."/>
            <person name="Griggs A."/>
            <person name="Gujja S."/>
            <person name="Hansen M."/>
            <person name="Heiman D."/>
            <person name="Howarth C."/>
            <person name="Larimer J."/>
            <person name="Lui A."/>
            <person name="MacDonald P.J.P."/>
            <person name="McCowen C."/>
            <person name="Montmayeur A."/>
            <person name="Murphy C."/>
            <person name="Neiman D."/>
            <person name="Pearson M."/>
            <person name="Priest M."/>
            <person name="Roberts A."/>
            <person name="Saif S."/>
            <person name="Shea T."/>
            <person name="Sisk P."/>
            <person name="Stolte C."/>
            <person name="Sykes S."/>
            <person name="Wortman J."/>
            <person name="Nusbaum C."/>
            <person name="Birren B."/>
        </authorList>
    </citation>
    <scope>NUCLEOTIDE SEQUENCE [LARGE SCALE GENOMIC DNA]</scope>
    <source>
        <strain evidence="6 7">SP33</strain>
    </source>
</reference>
<dbReference type="HOGENOM" id="CLU_000604_101_4_12"/>
<dbReference type="AlphaFoldDB" id="M2BJY3"/>
<accession>M2BJY3</accession>
<feature type="domain" description="ABC transporter" evidence="5">
    <location>
        <begin position="46"/>
        <end position="266"/>
    </location>
</feature>
<dbReference type="RefSeq" id="WP_010697209.1">
    <property type="nucleotide sequence ID" value="NZ_KB442454.1"/>
</dbReference>
<dbReference type="Gene3D" id="3.40.50.300">
    <property type="entry name" value="P-loop containing nucleotide triphosphate hydrolases"/>
    <property type="match status" value="1"/>
</dbReference>
<dbReference type="OrthoDB" id="9778870at2"/>
<proteinExistence type="inferred from homology"/>